<dbReference type="KEGG" id="bthg:MS2017_0186"/>
<evidence type="ECO:0000313" key="1">
    <source>
        <dbReference type="EMBL" id="AYQ55940.1"/>
    </source>
</evidence>
<gene>
    <name evidence="3" type="ORF">BGC33_11710</name>
    <name evidence="1" type="ORF">MS2017_0186</name>
    <name evidence="2" type="ORF">THERMOS_913</name>
</gene>
<evidence type="ECO:0000313" key="2">
    <source>
        <dbReference type="EMBL" id="CAB5498823.1"/>
    </source>
</evidence>
<evidence type="ECO:0000313" key="3">
    <source>
        <dbReference type="EMBL" id="OIR24764.1"/>
    </source>
</evidence>
<sequence>MTKNEENNLQAMEIADEIYADGVLSVGIRQNIAKIDFYQAFPVADENNTNEQRELRKASRRIVLPVTGLIELHDILSNIMEKIKNNAEK</sequence>
<reference evidence="3" key="2">
    <citation type="journal article" date="2017" name="Stand. Genomic Sci.">
        <title>Genome sequence of the sulfur-oxidizing Bathymodiolus thermophilus gill endosymbiont.</title>
        <authorList>
            <person name="Ponnudurai R."/>
            <person name="Sayavedra L."/>
            <person name="Kleiner M."/>
            <person name="Heiden S.E."/>
            <person name="Thurmer A."/>
            <person name="Felbeck H."/>
            <person name="Schluter R."/>
            <person name="Sievert S.M."/>
            <person name="Daniel R."/>
            <person name="Schweder T."/>
            <person name="Markert S."/>
        </authorList>
    </citation>
    <scope>NUCLEOTIDE SEQUENCE</scope>
    <source>
        <strain evidence="3">BAT/CrabSpa'14</strain>
    </source>
</reference>
<organism evidence="3 4">
    <name type="scientific">Bathymodiolus thermophilus thioautotrophic gill symbiont</name>
    <dbReference type="NCBI Taxonomy" id="2360"/>
    <lineage>
        <taxon>Bacteria</taxon>
        <taxon>Pseudomonadati</taxon>
        <taxon>Pseudomonadota</taxon>
        <taxon>Gammaproteobacteria</taxon>
        <taxon>sulfur-oxidizing symbionts</taxon>
    </lineage>
</organism>
<evidence type="ECO:0000313" key="5">
    <source>
        <dbReference type="Proteomes" id="UP000278334"/>
    </source>
</evidence>
<protein>
    <submittedName>
        <fullName evidence="3">Uncharacterized protein</fullName>
    </submittedName>
</protein>
<reference evidence="1 5" key="3">
    <citation type="submission" date="2017-11" db="EMBL/GenBank/DDBJ databases">
        <title>Genome sequence of the bacterial symbiont EPR9N from a vent mussel Bathymodiolus thermophilus.</title>
        <authorList>
            <person name="Won Y.-J."/>
        </authorList>
    </citation>
    <scope>NUCLEOTIDE SEQUENCE [LARGE SCALE GENOMIC DNA]</scope>
    <source>
        <strain evidence="1 5">EPR9N</strain>
    </source>
</reference>
<dbReference type="Proteomes" id="UP000278334">
    <property type="component" value="Chromosome"/>
</dbReference>
<reference evidence="2 6" key="4">
    <citation type="submission" date="2020-05" db="EMBL/GenBank/DDBJ databases">
        <authorList>
            <person name="Petersen J."/>
            <person name="Sayavedra L."/>
        </authorList>
    </citation>
    <scope>NUCLEOTIDE SEQUENCE [LARGE SCALE GENOMIC DNA]</scope>
    <source>
        <strain evidence="2">B thermophilus SOXS</strain>
    </source>
</reference>
<dbReference type="RefSeq" id="WP_071564201.1">
    <property type="nucleotide sequence ID" value="NZ_CAESAQ020000052.1"/>
</dbReference>
<dbReference type="EMBL" id="CP024634">
    <property type="protein sequence ID" value="AYQ55940.1"/>
    <property type="molecule type" value="Genomic_DNA"/>
</dbReference>
<dbReference type="Proteomes" id="UP000643672">
    <property type="component" value="Unassembled WGS sequence"/>
</dbReference>
<keyword evidence="6" id="KW-1185">Reference proteome</keyword>
<evidence type="ECO:0000313" key="4">
    <source>
        <dbReference type="Proteomes" id="UP000182798"/>
    </source>
</evidence>
<proteinExistence type="predicted"/>
<dbReference type="OrthoDB" id="7068220at2"/>
<dbReference type="EMBL" id="CAESAQ020000052">
    <property type="protein sequence ID" value="CAB5498823.1"/>
    <property type="molecule type" value="Genomic_DNA"/>
</dbReference>
<reference evidence="4" key="1">
    <citation type="submission" date="2016-09" db="EMBL/GenBank/DDBJ databases">
        <title>Genome Sequence of Bathymodiolus thermophilus sulfur-oxidizing gill endosymbiont.</title>
        <authorList>
            <person name="Ponnudurai R."/>
            <person name="Kleiner M."/>
            <person name="Sayavedra L."/>
            <person name="Thuermer A."/>
            <person name="Felbeck H."/>
            <person name="Schlueter R."/>
            <person name="Schweder T."/>
            <person name="Markert S."/>
        </authorList>
    </citation>
    <scope>NUCLEOTIDE SEQUENCE [LARGE SCALE GENOMIC DNA]</scope>
    <source>
        <strain evidence="4">BAT/CrabSpa'14</strain>
    </source>
</reference>
<dbReference type="EMBL" id="MIQH01000520">
    <property type="protein sequence ID" value="OIR24764.1"/>
    <property type="molecule type" value="Genomic_DNA"/>
</dbReference>
<dbReference type="Proteomes" id="UP000182798">
    <property type="component" value="Unassembled WGS sequence"/>
</dbReference>
<accession>A0A1J5TX22</accession>
<evidence type="ECO:0000313" key="6">
    <source>
        <dbReference type="Proteomes" id="UP000643672"/>
    </source>
</evidence>
<dbReference type="AlphaFoldDB" id="A0A1J5TX22"/>
<name>A0A1J5TX22_9GAMM</name>